<name>A0AAD4Q2G0_9AGAM</name>
<evidence type="ECO:0000313" key="2">
    <source>
        <dbReference type="EMBL" id="KAH8978291.1"/>
    </source>
</evidence>
<protein>
    <recommendedName>
        <fullName evidence="1">F-box domain-containing protein</fullName>
    </recommendedName>
</protein>
<dbReference type="Gene3D" id="1.20.1280.50">
    <property type="match status" value="1"/>
</dbReference>
<organism evidence="2 3">
    <name type="scientific">Lactarius akahatsu</name>
    <dbReference type="NCBI Taxonomy" id="416441"/>
    <lineage>
        <taxon>Eukaryota</taxon>
        <taxon>Fungi</taxon>
        <taxon>Dikarya</taxon>
        <taxon>Basidiomycota</taxon>
        <taxon>Agaricomycotina</taxon>
        <taxon>Agaricomycetes</taxon>
        <taxon>Russulales</taxon>
        <taxon>Russulaceae</taxon>
        <taxon>Lactarius</taxon>
    </lineage>
</organism>
<dbReference type="Pfam" id="PF12937">
    <property type="entry name" value="F-box-like"/>
    <property type="match status" value="1"/>
</dbReference>
<reference evidence="2" key="1">
    <citation type="submission" date="2022-01" db="EMBL/GenBank/DDBJ databases">
        <title>Comparative genomics reveals a dynamic genome evolution in the ectomycorrhizal milk-cap (Lactarius) mushrooms.</title>
        <authorList>
            <consortium name="DOE Joint Genome Institute"/>
            <person name="Lebreton A."/>
            <person name="Tang N."/>
            <person name="Kuo A."/>
            <person name="LaButti K."/>
            <person name="Drula E."/>
            <person name="Barry K."/>
            <person name="Clum A."/>
            <person name="Lipzen A."/>
            <person name="Mousain D."/>
            <person name="Ng V."/>
            <person name="Wang R."/>
            <person name="Wang X."/>
            <person name="Dai Y."/>
            <person name="Henrissat B."/>
            <person name="Grigoriev I.V."/>
            <person name="Guerin-Laguette A."/>
            <person name="Yu F."/>
            <person name="Martin F.M."/>
        </authorList>
    </citation>
    <scope>NUCLEOTIDE SEQUENCE</scope>
    <source>
        <strain evidence="2">QP</strain>
    </source>
</reference>
<dbReference type="EMBL" id="JAKELL010000238">
    <property type="protein sequence ID" value="KAH8978291.1"/>
    <property type="molecule type" value="Genomic_DNA"/>
</dbReference>
<feature type="domain" description="F-box" evidence="1">
    <location>
        <begin position="2"/>
        <end position="44"/>
    </location>
</feature>
<comment type="caution">
    <text evidence="2">The sequence shown here is derived from an EMBL/GenBank/DDBJ whole genome shotgun (WGS) entry which is preliminary data.</text>
</comment>
<sequence length="530" mass="59870">MLPDEVLLEIFDYHRLDALDYSLFGPWEWHGLAHVCQRWRSLIFASPRRLDLRLVYTYKRPVGKTLDCWQALPIALWYPRLVLWRPLAAADEDNVISALKYSDRIREINLTMTSSLLEKLAALVQEPFPALEYLRMGSQEMLGSVVVLPDEFLGGSTPRLRQIDLSGTAFPLLPRLLLSTKDLVSLQLDEIPDAGYFTPVALATGLGATPQLKSLKVHFLSPTAFQDQETPHPRLLDRVVLPTLADFQFRGDSEYLEDLVSRLSAPLLEMIEIAFFDRLTFDIPQLSQFLDLTQRLGSSPYLTSIWLWERGFSITHYFPHPSPRGILRLQISCGEFAKRMASLTHINRQLSPLVAGVRRLEIEAHRPSSAPADEVNPVQWLELFGLFVSVRRLELTGTLVPSMAAALEQSAGRRDVSSYRGVHSRAQAFRSHCIRALCGRRVLRRSVLGSGVVISRPQSSPFRSIPPSPLFIDLCSDDITTLTTYYYLLSAISLRAFSTFTCTTYYNSLVLCKFLTAIDPHVPIPCTVPK</sequence>
<evidence type="ECO:0000313" key="3">
    <source>
        <dbReference type="Proteomes" id="UP001201163"/>
    </source>
</evidence>
<evidence type="ECO:0000259" key="1">
    <source>
        <dbReference type="Pfam" id="PF12937"/>
    </source>
</evidence>
<dbReference type="SUPFAM" id="SSF52047">
    <property type="entry name" value="RNI-like"/>
    <property type="match status" value="1"/>
</dbReference>
<keyword evidence="3" id="KW-1185">Reference proteome</keyword>
<dbReference type="InterPro" id="IPR001810">
    <property type="entry name" value="F-box_dom"/>
</dbReference>
<accession>A0AAD4Q2G0</accession>
<dbReference type="AlphaFoldDB" id="A0AAD4Q2G0"/>
<proteinExistence type="predicted"/>
<dbReference type="Proteomes" id="UP001201163">
    <property type="component" value="Unassembled WGS sequence"/>
</dbReference>
<gene>
    <name evidence="2" type="ORF">EDB92DRAFT_606668</name>
</gene>